<dbReference type="InterPro" id="IPR009078">
    <property type="entry name" value="Ferritin-like_SF"/>
</dbReference>
<dbReference type="InterPro" id="IPR009040">
    <property type="entry name" value="Ferritin-like_diiron"/>
</dbReference>
<dbReference type="Gene3D" id="2.20.28.10">
    <property type="match status" value="1"/>
</dbReference>
<comment type="cofactor">
    <cofactor evidence="1">
        <name>Fe(3+)</name>
        <dbReference type="ChEBI" id="CHEBI:29034"/>
    </cofactor>
</comment>
<keyword evidence="5" id="KW-0408">Iron</keyword>
<dbReference type="NCBIfam" id="NF045767">
    <property type="entry name" value="RuberyRbr"/>
    <property type="match status" value="1"/>
</dbReference>
<accession>A0A098AWD4</accession>
<name>A0A098AWD4_DESHA</name>
<dbReference type="GO" id="GO:0005506">
    <property type="term" value="F:iron ion binding"/>
    <property type="evidence" value="ECO:0007669"/>
    <property type="project" value="InterPro"/>
</dbReference>
<dbReference type="PROSITE" id="PS50903">
    <property type="entry name" value="RUBREDOXIN_LIKE"/>
    <property type="match status" value="1"/>
</dbReference>
<evidence type="ECO:0000259" key="7">
    <source>
        <dbReference type="PROSITE" id="PS50905"/>
    </source>
</evidence>
<dbReference type="EMBL" id="LOCK01000010">
    <property type="protein sequence ID" value="KTE92858.1"/>
    <property type="molecule type" value="Genomic_DNA"/>
</dbReference>
<sequence length="194" mass="21886">MDFKDSKTFQNLVNGFAGESQARNRYTFYAGVAKNEGHQAIQNIFISTADNEKEHAKVFYKFLQKYAGDQTEVFRVNADYPLNYRDTLANLKSAAAGEGEEVIDYNTFADIADEEGYADIAVAFRKIATVEAHHQERYARLAAELENGTLYKKDQKISWKCENCGYVHEGSGAPDLCPACQHPQGYFKPLPEVY</sequence>
<evidence type="ECO:0000256" key="2">
    <source>
        <dbReference type="ARBA" id="ARBA00022448"/>
    </source>
</evidence>
<dbReference type="RefSeq" id="WP_005810244.1">
    <property type="nucleotide sequence ID" value="NZ_CABKQQ010000025.1"/>
</dbReference>
<dbReference type="GO" id="GO:0016491">
    <property type="term" value="F:oxidoreductase activity"/>
    <property type="evidence" value="ECO:0007669"/>
    <property type="project" value="InterPro"/>
</dbReference>
<dbReference type="InterPro" id="IPR048574">
    <property type="entry name" value="RUBY_RBDX"/>
</dbReference>
<dbReference type="OrthoDB" id="9799749at2"/>
<evidence type="ECO:0000313" key="10">
    <source>
        <dbReference type="Proteomes" id="UP000054623"/>
    </source>
</evidence>
<feature type="domain" description="Rubredoxin-like" evidence="6">
    <location>
        <begin position="156"/>
        <end position="190"/>
    </location>
</feature>
<dbReference type="SUPFAM" id="SSF57802">
    <property type="entry name" value="Rubredoxin-like"/>
    <property type="match status" value="1"/>
</dbReference>
<dbReference type="Pfam" id="PF21349">
    <property type="entry name" value="RUBY_RBDX"/>
    <property type="match status" value="1"/>
</dbReference>
<evidence type="ECO:0000256" key="1">
    <source>
        <dbReference type="ARBA" id="ARBA00001965"/>
    </source>
</evidence>
<evidence type="ECO:0000256" key="3">
    <source>
        <dbReference type="ARBA" id="ARBA00022723"/>
    </source>
</evidence>
<dbReference type="PANTHER" id="PTHR43865:SF1">
    <property type="entry name" value="RUBRERYTHRIN-RELATED"/>
    <property type="match status" value="1"/>
</dbReference>
<dbReference type="Pfam" id="PF02915">
    <property type="entry name" value="Rubrerythrin"/>
    <property type="match status" value="1"/>
</dbReference>
<proteinExistence type="predicted"/>
<dbReference type="CDD" id="cd00729">
    <property type="entry name" value="rubredoxin_SM"/>
    <property type="match status" value="1"/>
</dbReference>
<dbReference type="FunFam" id="2.20.28.10:FF:000018">
    <property type="entry name" value="Rubrerythrin"/>
    <property type="match status" value="1"/>
</dbReference>
<dbReference type="AlphaFoldDB" id="A0A098AWD4"/>
<dbReference type="PANTHER" id="PTHR43865">
    <property type="entry name" value="RUBRERYTHRIN-RELATED"/>
    <property type="match status" value="1"/>
</dbReference>
<dbReference type="InterPro" id="IPR052364">
    <property type="entry name" value="Rubrerythrin"/>
</dbReference>
<evidence type="ECO:0000313" key="8">
    <source>
        <dbReference type="EMBL" id="CDX00425.1"/>
    </source>
</evidence>
<evidence type="ECO:0000313" key="9">
    <source>
        <dbReference type="EMBL" id="KTE92858.1"/>
    </source>
</evidence>
<evidence type="ECO:0000256" key="4">
    <source>
        <dbReference type="ARBA" id="ARBA00022982"/>
    </source>
</evidence>
<keyword evidence="4" id="KW-0249">Electron transport</keyword>
<dbReference type="EMBL" id="LK996017">
    <property type="protein sequence ID" value="CDX00425.1"/>
    <property type="molecule type" value="Genomic_DNA"/>
</dbReference>
<dbReference type="Gene3D" id="1.20.1260.10">
    <property type="match status" value="1"/>
</dbReference>
<organism evidence="8">
    <name type="scientific">Desulfitobacterium hafniense</name>
    <name type="common">Desulfitobacterium frappieri</name>
    <dbReference type="NCBI Taxonomy" id="49338"/>
    <lineage>
        <taxon>Bacteria</taxon>
        <taxon>Bacillati</taxon>
        <taxon>Bacillota</taxon>
        <taxon>Clostridia</taxon>
        <taxon>Eubacteriales</taxon>
        <taxon>Desulfitobacteriaceae</taxon>
        <taxon>Desulfitobacterium</taxon>
    </lineage>
</organism>
<dbReference type="InterPro" id="IPR024934">
    <property type="entry name" value="Rubredoxin-like_dom"/>
</dbReference>
<dbReference type="SMR" id="A0A098AWD4"/>
<keyword evidence="3" id="KW-0479">Metal-binding</keyword>
<dbReference type="InterPro" id="IPR012347">
    <property type="entry name" value="Ferritin-like"/>
</dbReference>
<dbReference type="InterPro" id="IPR003251">
    <property type="entry name" value="Rr_diiron-bd_dom"/>
</dbReference>
<gene>
    <name evidence="9" type="ORF">AT727_16860</name>
    <name evidence="8" type="ORF">DPCES_0538</name>
</gene>
<dbReference type="CDD" id="cd01041">
    <property type="entry name" value="Rubrerythrin"/>
    <property type="match status" value="1"/>
</dbReference>
<dbReference type="Proteomes" id="UP000054623">
    <property type="component" value="Unassembled WGS sequence"/>
</dbReference>
<evidence type="ECO:0000259" key="6">
    <source>
        <dbReference type="PROSITE" id="PS50903"/>
    </source>
</evidence>
<protein>
    <submittedName>
        <fullName evidence="8">Rubrerythrin</fullName>
    </submittedName>
</protein>
<dbReference type="PROSITE" id="PS50905">
    <property type="entry name" value="FERRITIN_LIKE"/>
    <property type="match status" value="1"/>
</dbReference>
<dbReference type="PATRIC" id="fig|49338.4.peg.572"/>
<reference evidence="8" key="1">
    <citation type="submission" date="2014-07" db="EMBL/GenBank/DDBJ databases">
        <authorList>
            <person name="Hornung V.Bastian."/>
        </authorList>
    </citation>
    <scope>NUCLEOTIDE SEQUENCE</scope>
    <source>
        <strain evidence="8">PCE-S</strain>
    </source>
</reference>
<reference evidence="9 10" key="2">
    <citation type="submission" date="2015-12" db="EMBL/GenBank/DDBJ databases">
        <title>Draft Genome Sequence of Desulfitobacterium hafniense Strain DH, a Sulfate-reducing Bacterium Isolated from Paddy Soils.</title>
        <authorList>
            <person name="Bao P."/>
            <person name="Zhang X."/>
            <person name="Li G."/>
        </authorList>
    </citation>
    <scope>NUCLEOTIDE SEQUENCE [LARGE SCALE GENOMIC DNA]</scope>
    <source>
        <strain evidence="9 10">DH</strain>
    </source>
</reference>
<feature type="domain" description="Ferritin-like diiron" evidence="7">
    <location>
        <begin position="2"/>
        <end position="149"/>
    </location>
</feature>
<keyword evidence="2" id="KW-0813">Transport</keyword>
<dbReference type="SUPFAM" id="SSF47240">
    <property type="entry name" value="Ferritin-like"/>
    <property type="match status" value="1"/>
</dbReference>
<evidence type="ECO:0000256" key="5">
    <source>
        <dbReference type="ARBA" id="ARBA00023004"/>
    </source>
</evidence>